<dbReference type="EMBL" id="JAUESC010000004">
    <property type="protein sequence ID" value="KAK0596432.1"/>
    <property type="molecule type" value="Genomic_DNA"/>
</dbReference>
<name>A0AA39STS1_ACESA</name>
<dbReference type="Pfam" id="PF14223">
    <property type="entry name" value="Retrotran_gag_2"/>
    <property type="match status" value="1"/>
</dbReference>
<reference evidence="1" key="1">
    <citation type="journal article" date="2022" name="Plant J.">
        <title>Strategies of tolerance reflected in two North American maple genomes.</title>
        <authorList>
            <person name="McEvoy S.L."/>
            <person name="Sezen U.U."/>
            <person name="Trouern-Trend A."/>
            <person name="McMahon S.M."/>
            <person name="Schaberg P.G."/>
            <person name="Yang J."/>
            <person name="Wegrzyn J.L."/>
            <person name="Swenson N.G."/>
        </authorList>
    </citation>
    <scope>NUCLEOTIDE SEQUENCE</scope>
    <source>
        <strain evidence="1">NS2018</strain>
    </source>
</reference>
<dbReference type="Proteomes" id="UP001168877">
    <property type="component" value="Unassembled WGS sequence"/>
</dbReference>
<comment type="caution">
    <text evidence="1">The sequence shown here is derived from an EMBL/GenBank/DDBJ whole genome shotgun (WGS) entry which is preliminary data.</text>
</comment>
<organism evidence="1 2">
    <name type="scientific">Acer saccharum</name>
    <name type="common">Sugar maple</name>
    <dbReference type="NCBI Taxonomy" id="4024"/>
    <lineage>
        <taxon>Eukaryota</taxon>
        <taxon>Viridiplantae</taxon>
        <taxon>Streptophyta</taxon>
        <taxon>Embryophyta</taxon>
        <taxon>Tracheophyta</taxon>
        <taxon>Spermatophyta</taxon>
        <taxon>Magnoliopsida</taxon>
        <taxon>eudicotyledons</taxon>
        <taxon>Gunneridae</taxon>
        <taxon>Pentapetalae</taxon>
        <taxon>rosids</taxon>
        <taxon>malvids</taxon>
        <taxon>Sapindales</taxon>
        <taxon>Sapindaceae</taxon>
        <taxon>Hippocastanoideae</taxon>
        <taxon>Acereae</taxon>
        <taxon>Acer</taxon>
    </lineage>
</organism>
<proteinExistence type="predicted"/>
<protein>
    <recommendedName>
        <fullName evidence="3">DUF4219 domain-containing protein</fullName>
    </recommendedName>
</protein>
<evidence type="ECO:0000313" key="1">
    <source>
        <dbReference type="EMBL" id="KAK0596432.1"/>
    </source>
</evidence>
<keyword evidence="2" id="KW-1185">Reference proteome</keyword>
<reference evidence="1" key="2">
    <citation type="submission" date="2023-06" db="EMBL/GenBank/DDBJ databases">
        <authorList>
            <person name="Swenson N.G."/>
            <person name="Wegrzyn J.L."/>
            <person name="Mcevoy S.L."/>
        </authorList>
    </citation>
    <scope>NUCLEOTIDE SEQUENCE</scope>
    <source>
        <strain evidence="1">NS2018</strain>
        <tissue evidence="1">Leaf</tissue>
    </source>
</reference>
<dbReference type="PANTHER" id="PTHR35317">
    <property type="entry name" value="OS04G0629600 PROTEIN"/>
    <property type="match status" value="1"/>
</dbReference>
<evidence type="ECO:0008006" key="3">
    <source>
        <dbReference type="Google" id="ProtNLM"/>
    </source>
</evidence>
<evidence type="ECO:0000313" key="2">
    <source>
        <dbReference type="Proteomes" id="UP001168877"/>
    </source>
</evidence>
<dbReference type="AlphaFoldDB" id="A0AA39STS1"/>
<accession>A0AA39STS1</accession>
<sequence>MANNGGLNPTHLTIPLFQGSGYEIWSTKMKTLFISQDLWEYVEEGYATEGVAADVLKDVKKKDAKALFFIQQAVAESIFPRISAATKSKEAWDALKNGYQGNAKVKTVKLQTLRRKFETSLMKENESMQDYFCNLMETVNNIQKFGEELTDAKVVEKILRSLPR</sequence>
<dbReference type="PANTHER" id="PTHR35317:SF35">
    <property type="entry name" value="DUF4219 DOMAIN-CONTAINING PROTEIN"/>
    <property type="match status" value="1"/>
</dbReference>
<gene>
    <name evidence="1" type="ORF">LWI29_015641</name>
</gene>